<feature type="transmembrane region" description="Helical" evidence="9">
    <location>
        <begin position="160"/>
        <end position="180"/>
    </location>
</feature>
<dbReference type="Gene3D" id="1.20.1080.10">
    <property type="entry name" value="Glycerol uptake facilitator protein"/>
    <property type="match status" value="1"/>
</dbReference>
<keyword evidence="6 9" id="KW-1133">Transmembrane helix</keyword>
<evidence type="ECO:0000256" key="4">
    <source>
        <dbReference type="ARBA" id="ARBA00022475"/>
    </source>
</evidence>
<comment type="subcellular location">
    <subcellularLocation>
        <location evidence="1">Cell membrane</location>
        <topology evidence="1">Multi-pass membrane protein</topology>
    </subcellularLocation>
</comment>
<feature type="transmembrane region" description="Helical" evidence="9">
    <location>
        <begin position="72"/>
        <end position="91"/>
    </location>
</feature>
<accession>A0A9D4BLB1</accession>
<dbReference type="CDD" id="cd00333">
    <property type="entry name" value="MIP"/>
    <property type="match status" value="1"/>
</dbReference>
<evidence type="ECO:0000256" key="2">
    <source>
        <dbReference type="ARBA" id="ARBA00006175"/>
    </source>
</evidence>
<evidence type="ECO:0000256" key="6">
    <source>
        <dbReference type="ARBA" id="ARBA00022989"/>
    </source>
</evidence>
<dbReference type="PANTHER" id="PTHR19139:SF199">
    <property type="entry name" value="MIP17260P"/>
    <property type="match status" value="1"/>
</dbReference>
<evidence type="ECO:0000256" key="7">
    <source>
        <dbReference type="ARBA" id="ARBA00023136"/>
    </source>
</evidence>
<evidence type="ECO:0000256" key="3">
    <source>
        <dbReference type="ARBA" id="ARBA00022448"/>
    </source>
</evidence>
<dbReference type="NCBIfam" id="TIGR00861">
    <property type="entry name" value="MIP"/>
    <property type="match status" value="1"/>
</dbReference>
<feature type="transmembrane region" description="Helical" evidence="9">
    <location>
        <begin position="192"/>
        <end position="212"/>
    </location>
</feature>
<keyword evidence="11" id="KW-1185">Reference proteome</keyword>
<reference evidence="10" key="1">
    <citation type="journal article" date="2019" name="bioRxiv">
        <title>The Genome of the Zebra Mussel, Dreissena polymorpha: A Resource for Invasive Species Research.</title>
        <authorList>
            <person name="McCartney M.A."/>
            <person name="Auch B."/>
            <person name="Kono T."/>
            <person name="Mallez S."/>
            <person name="Zhang Y."/>
            <person name="Obille A."/>
            <person name="Becker A."/>
            <person name="Abrahante J.E."/>
            <person name="Garbe J."/>
            <person name="Badalamenti J.P."/>
            <person name="Herman A."/>
            <person name="Mangelson H."/>
            <person name="Liachko I."/>
            <person name="Sullivan S."/>
            <person name="Sone E.D."/>
            <person name="Koren S."/>
            <person name="Silverstein K.A.T."/>
            <person name="Beckman K.B."/>
            <person name="Gohl D.M."/>
        </authorList>
    </citation>
    <scope>NUCLEOTIDE SEQUENCE</scope>
    <source>
        <strain evidence="10">Duluth1</strain>
        <tissue evidence="10">Whole animal</tissue>
    </source>
</reference>
<dbReference type="EMBL" id="JAIWYP010000015">
    <property type="protein sequence ID" value="KAH3700204.1"/>
    <property type="molecule type" value="Genomic_DNA"/>
</dbReference>
<gene>
    <name evidence="10" type="ORF">DPMN_075175</name>
</gene>
<proteinExistence type="inferred from homology"/>
<dbReference type="GO" id="GO:0015250">
    <property type="term" value="F:water channel activity"/>
    <property type="evidence" value="ECO:0007669"/>
    <property type="project" value="TreeGrafter"/>
</dbReference>
<keyword evidence="5 8" id="KW-0812">Transmembrane</keyword>
<organism evidence="10 11">
    <name type="scientific">Dreissena polymorpha</name>
    <name type="common">Zebra mussel</name>
    <name type="synonym">Mytilus polymorpha</name>
    <dbReference type="NCBI Taxonomy" id="45954"/>
    <lineage>
        <taxon>Eukaryota</taxon>
        <taxon>Metazoa</taxon>
        <taxon>Spiralia</taxon>
        <taxon>Lophotrochozoa</taxon>
        <taxon>Mollusca</taxon>
        <taxon>Bivalvia</taxon>
        <taxon>Autobranchia</taxon>
        <taxon>Heteroconchia</taxon>
        <taxon>Euheterodonta</taxon>
        <taxon>Imparidentia</taxon>
        <taxon>Neoheterodontei</taxon>
        <taxon>Myida</taxon>
        <taxon>Dreissenoidea</taxon>
        <taxon>Dreissenidae</taxon>
        <taxon>Dreissena</taxon>
    </lineage>
</organism>
<evidence type="ECO:0000256" key="8">
    <source>
        <dbReference type="RuleBase" id="RU000477"/>
    </source>
</evidence>
<keyword evidence="4" id="KW-1003">Cell membrane</keyword>
<dbReference type="OrthoDB" id="3222at2759"/>
<feature type="transmembrane region" description="Helical" evidence="9">
    <location>
        <begin position="232"/>
        <end position="252"/>
    </location>
</feature>
<name>A0A9D4BLB1_DREPO</name>
<dbReference type="InterPro" id="IPR034294">
    <property type="entry name" value="Aquaporin_transptr"/>
</dbReference>
<dbReference type="InterPro" id="IPR022357">
    <property type="entry name" value="MIP_CS"/>
</dbReference>
<evidence type="ECO:0000313" key="10">
    <source>
        <dbReference type="EMBL" id="KAH3700204.1"/>
    </source>
</evidence>
<evidence type="ECO:0000256" key="9">
    <source>
        <dbReference type="SAM" id="Phobius"/>
    </source>
</evidence>
<comment type="similarity">
    <text evidence="2 8">Belongs to the MIP/aquaporin (TC 1.A.8) family.</text>
</comment>
<evidence type="ECO:0000256" key="1">
    <source>
        <dbReference type="ARBA" id="ARBA00004651"/>
    </source>
</evidence>
<reference evidence="10" key="2">
    <citation type="submission" date="2020-11" db="EMBL/GenBank/DDBJ databases">
        <authorList>
            <person name="McCartney M.A."/>
            <person name="Auch B."/>
            <person name="Kono T."/>
            <person name="Mallez S."/>
            <person name="Becker A."/>
            <person name="Gohl D.M."/>
            <person name="Silverstein K.A.T."/>
            <person name="Koren S."/>
            <person name="Bechman K.B."/>
            <person name="Herman A."/>
            <person name="Abrahante J.E."/>
            <person name="Garbe J."/>
        </authorList>
    </citation>
    <scope>NUCLEOTIDE SEQUENCE</scope>
    <source>
        <strain evidence="10">Duluth1</strain>
        <tissue evidence="10">Whole animal</tissue>
    </source>
</reference>
<dbReference type="PROSITE" id="PS00221">
    <property type="entry name" value="MIP"/>
    <property type="match status" value="1"/>
</dbReference>
<keyword evidence="3 8" id="KW-0813">Transport</keyword>
<dbReference type="PRINTS" id="PR00783">
    <property type="entry name" value="MINTRINSICP"/>
</dbReference>
<evidence type="ECO:0008006" key="12">
    <source>
        <dbReference type="Google" id="ProtNLM"/>
    </source>
</evidence>
<comment type="caution">
    <text evidence="10">The sequence shown here is derived from an EMBL/GenBank/DDBJ whole genome shotgun (WGS) entry which is preliminary data.</text>
</comment>
<sequence>MDSYFLYIASRLEKLRRDKDANNRSGSWFGELKQLQFWRAAAAECLATLLFVFIGTMSAVDITQPVDVTSKFIRVGLTFGLMITVCIQIIGHVSGGHMNPAVSIAMAVAMEISPLRAVTYTAAQCLGGMLGSLLLKGVTPSYLHGNLGVTSVHMGLSGGQGFACEFVLTFLLVTSVFACTDTNRTLCGSPSLGIGITVGVLHLAGIPFTGASMNPARSLASAVVSRDFTDLWVYWVGPVLGGCVAAGVYKYIFLPYKDLATFPEAEIELASSADVIVIPRSHFNGDVTGINGRLELSID</sequence>
<dbReference type="InterPro" id="IPR000425">
    <property type="entry name" value="MIP"/>
</dbReference>
<dbReference type="InterPro" id="IPR023271">
    <property type="entry name" value="Aquaporin-like"/>
</dbReference>
<dbReference type="Pfam" id="PF00230">
    <property type="entry name" value="MIP"/>
    <property type="match status" value="1"/>
</dbReference>
<dbReference type="SUPFAM" id="SSF81338">
    <property type="entry name" value="Aquaporin-like"/>
    <property type="match status" value="1"/>
</dbReference>
<dbReference type="Proteomes" id="UP000828390">
    <property type="component" value="Unassembled WGS sequence"/>
</dbReference>
<dbReference type="GO" id="GO:0005886">
    <property type="term" value="C:plasma membrane"/>
    <property type="evidence" value="ECO:0007669"/>
    <property type="project" value="UniProtKB-SubCell"/>
</dbReference>
<feature type="transmembrane region" description="Helical" evidence="9">
    <location>
        <begin position="37"/>
        <end position="60"/>
    </location>
</feature>
<protein>
    <recommendedName>
        <fullName evidence="12">Aquaporin</fullName>
    </recommendedName>
</protein>
<dbReference type="PANTHER" id="PTHR19139">
    <property type="entry name" value="AQUAPORIN TRANSPORTER"/>
    <property type="match status" value="1"/>
</dbReference>
<evidence type="ECO:0000256" key="5">
    <source>
        <dbReference type="ARBA" id="ARBA00022692"/>
    </source>
</evidence>
<dbReference type="AlphaFoldDB" id="A0A9D4BLB1"/>
<keyword evidence="7 9" id="KW-0472">Membrane</keyword>
<evidence type="ECO:0000313" key="11">
    <source>
        <dbReference type="Proteomes" id="UP000828390"/>
    </source>
</evidence>